<keyword evidence="2" id="KW-1185">Reference proteome</keyword>
<dbReference type="RefSeq" id="WP_345406989.1">
    <property type="nucleotide sequence ID" value="NZ_BAABHG010000021.1"/>
</dbReference>
<dbReference type="EMBL" id="JBHUKU010000033">
    <property type="protein sequence ID" value="MFD2465519.1"/>
    <property type="molecule type" value="Genomic_DNA"/>
</dbReference>
<organism evidence="1 2">
    <name type="scientific">Amycolatopsis samaneae</name>
    <dbReference type="NCBI Taxonomy" id="664691"/>
    <lineage>
        <taxon>Bacteria</taxon>
        <taxon>Bacillati</taxon>
        <taxon>Actinomycetota</taxon>
        <taxon>Actinomycetes</taxon>
        <taxon>Pseudonocardiales</taxon>
        <taxon>Pseudonocardiaceae</taxon>
        <taxon>Amycolatopsis</taxon>
    </lineage>
</organism>
<accession>A0ABW5GY80</accession>
<sequence length="94" mass="10174">MPVPSAEAFDFGVAFAAGVAERYVDHARQCYAAARKLETARAVRAFPALLATASVPARMRPRDRQSLPRNPTNSRVRAATLELLTAIISGIRHG</sequence>
<gene>
    <name evidence="1" type="ORF">ACFSYJ_43370</name>
</gene>
<reference evidence="2" key="1">
    <citation type="journal article" date="2019" name="Int. J. Syst. Evol. Microbiol.">
        <title>The Global Catalogue of Microorganisms (GCM) 10K type strain sequencing project: providing services to taxonomists for standard genome sequencing and annotation.</title>
        <authorList>
            <consortium name="The Broad Institute Genomics Platform"/>
            <consortium name="The Broad Institute Genome Sequencing Center for Infectious Disease"/>
            <person name="Wu L."/>
            <person name="Ma J."/>
        </authorList>
    </citation>
    <scope>NUCLEOTIDE SEQUENCE [LARGE SCALE GENOMIC DNA]</scope>
    <source>
        <strain evidence="2">CGMCC 4.7643</strain>
    </source>
</reference>
<evidence type="ECO:0000313" key="1">
    <source>
        <dbReference type="EMBL" id="MFD2465519.1"/>
    </source>
</evidence>
<protein>
    <submittedName>
        <fullName evidence="1">Uncharacterized protein</fullName>
    </submittedName>
</protein>
<evidence type="ECO:0000313" key="2">
    <source>
        <dbReference type="Proteomes" id="UP001597419"/>
    </source>
</evidence>
<dbReference type="Proteomes" id="UP001597419">
    <property type="component" value="Unassembled WGS sequence"/>
</dbReference>
<name>A0ABW5GY80_9PSEU</name>
<comment type="caution">
    <text evidence="1">The sequence shown here is derived from an EMBL/GenBank/DDBJ whole genome shotgun (WGS) entry which is preliminary data.</text>
</comment>
<proteinExistence type="predicted"/>